<keyword evidence="8" id="KW-0949">S-adenosyl-L-methionine</keyword>
<accession>A0A919S684</accession>
<feature type="region of interest" description="Disordered" evidence="12">
    <location>
        <begin position="1"/>
        <end position="31"/>
    </location>
</feature>
<evidence type="ECO:0000256" key="1">
    <source>
        <dbReference type="ARBA" id="ARBA00004496"/>
    </source>
</evidence>
<comment type="caution">
    <text evidence="13">The sequence shown here is derived from an EMBL/GenBank/DDBJ whole genome shotgun (WGS) entry which is preliminary data.</text>
</comment>
<keyword evidence="6" id="KW-0489">Methyltransferase</keyword>
<dbReference type="EC" id="2.1.1.77" evidence="3"/>
<proteinExistence type="inferred from homology"/>
<dbReference type="PANTHER" id="PTHR11579:SF0">
    <property type="entry name" value="PROTEIN-L-ISOASPARTATE(D-ASPARTATE) O-METHYLTRANSFERASE"/>
    <property type="match status" value="1"/>
</dbReference>
<evidence type="ECO:0000256" key="12">
    <source>
        <dbReference type="SAM" id="MobiDB-lite"/>
    </source>
</evidence>
<dbReference type="GO" id="GO:0005737">
    <property type="term" value="C:cytoplasm"/>
    <property type="evidence" value="ECO:0007669"/>
    <property type="project" value="UniProtKB-SubCell"/>
</dbReference>
<dbReference type="PANTHER" id="PTHR11579">
    <property type="entry name" value="PROTEIN-L-ISOASPARTATE O-METHYLTRANSFERASE"/>
    <property type="match status" value="1"/>
</dbReference>
<feature type="compositionally biased region" description="Polar residues" evidence="12">
    <location>
        <begin position="1"/>
        <end position="11"/>
    </location>
</feature>
<evidence type="ECO:0000256" key="3">
    <source>
        <dbReference type="ARBA" id="ARBA00011890"/>
    </source>
</evidence>
<keyword evidence="7" id="KW-0808">Transferase</keyword>
<evidence type="ECO:0000313" key="14">
    <source>
        <dbReference type="Proteomes" id="UP000681340"/>
    </source>
</evidence>
<evidence type="ECO:0000256" key="7">
    <source>
        <dbReference type="ARBA" id="ARBA00022679"/>
    </source>
</evidence>
<dbReference type="GO" id="GO:0032259">
    <property type="term" value="P:methylation"/>
    <property type="evidence" value="ECO:0007669"/>
    <property type="project" value="UniProtKB-KW"/>
</dbReference>
<name>A0A919S684_9ACTN</name>
<dbReference type="InterPro" id="IPR027573">
    <property type="entry name" value="Methyltran_FxLD"/>
</dbReference>
<evidence type="ECO:0000256" key="2">
    <source>
        <dbReference type="ARBA" id="ARBA00005369"/>
    </source>
</evidence>
<comment type="subcellular location">
    <subcellularLocation>
        <location evidence="1">Cytoplasm</location>
    </subcellularLocation>
</comment>
<evidence type="ECO:0000256" key="5">
    <source>
        <dbReference type="ARBA" id="ARBA00022490"/>
    </source>
</evidence>
<dbReference type="InterPro" id="IPR000682">
    <property type="entry name" value="PCMT"/>
</dbReference>
<dbReference type="CDD" id="cd02440">
    <property type="entry name" value="AdoMet_MTases"/>
    <property type="match status" value="1"/>
</dbReference>
<dbReference type="Pfam" id="PF01135">
    <property type="entry name" value="PCMT"/>
    <property type="match status" value="1"/>
</dbReference>
<dbReference type="Gene3D" id="3.40.50.150">
    <property type="entry name" value="Vaccinia Virus protein VP39"/>
    <property type="match status" value="1"/>
</dbReference>
<dbReference type="SUPFAM" id="SSF53335">
    <property type="entry name" value="S-adenosyl-L-methionine-dependent methyltransferases"/>
    <property type="match status" value="1"/>
</dbReference>
<dbReference type="Proteomes" id="UP000681340">
    <property type="component" value="Unassembled WGS sequence"/>
</dbReference>
<keyword evidence="5" id="KW-0963">Cytoplasm</keyword>
<dbReference type="InterPro" id="IPR029063">
    <property type="entry name" value="SAM-dependent_MTases_sf"/>
</dbReference>
<comment type="similarity">
    <text evidence="2">Belongs to the methyltransferase superfamily. L-isoaspartyl/D-aspartyl protein methyltransferase family.</text>
</comment>
<evidence type="ECO:0000256" key="11">
    <source>
        <dbReference type="ARBA" id="ARBA00031350"/>
    </source>
</evidence>
<evidence type="ECO:0000256" key="9">
    <source>
        <dbReference type="ARBA" id="ARBA00030757"/>
    </source>
</evidence>
<reference evidence="13" key="1">
    <citation type="submission" date="2021-03" db="EMBL/GenBank/DDBJ databases">
        <title>Whole genome shotgun sequence of Actinoplanes auranticolor NBRC 12245.</title>
        <authorList>
            <person name="Komaki H."/>
            <person name="Tamura T."/>
        </authorList>
    </citation>
    <scope>NUCLEOTIDE SEQUENCE</scope>
    <source>
        <strain evidence="13">NBRC 12245</strain>
    </source>
</reference>
<evidence type="ECO:0000256" key="8">
    <source>
        <dbReference type="ARBA" id="ARBA00022691"/>
    </source>
</evidence>
<dbReference type="NCBIfam" id="TIGR04364">
    <property type="entry name" value="methyltran_FxLD"/>
    <property type="match status" value="1"/>
</dbReference>
<evidence type="ECO:0000256" key="10">
    <source>
        <dbReference type="ARBA" id="ARBA00031323"/>
    </source>
</evidence>
<evidence type="ECO:0000256" key="6">
    <source>
        <dbReference type="ARBA" id="ARBA00022603"/>
    </source>
</evidence>
<dbReference type="EMBL" id="BOQL01000013">
    <property type="protein sequence ID" value="GIM64611.1"/>
    <property type="molecule type" value="Genomic_DNA"/>
</dbReference>
<keyword evidence="14" id="KW-1185">Reference proteome</keyword>
<evidence type="ECO:0000313" key="13">
    <source>
        <dbReference type="EMBL" id="GIM64611.1"/>
    </source>
</evidence>
<protein>
    <recommendedName>
        <fullName evidence="4">Protein-L-isoaspartate O-methyltransferase</fullName>
        <ecNumber evidence="3">2.1.1.77</ecNumber>
    </recommendedName>
    <alternativeName>
        <fullName evidence="11">L-isoaspartyl protein carboxyl methyltransferase</fullName>
    </alternativeName>
    <alternativeName>
        <fullName evidence="9">Protein L-isoaspartyl methyltransferase</fullName>
    </alternativeName>
    <alternativeName>
        <fullName evidence="10">Protein-beta-aspartate methyltransferase</fullName>
    </alternativeName>
</protein>
<evidence type="ECO:0000256" key="4">
    <source>
        <dbReference type="ARBA" id="ARBA00013346"/>
    </source>
</evidence>
<dbReference type="GO" id="GO:0004719">
    <property type="term" value="F:protein-L-isoaspartate (D-aspartate) O-methyltransferase activity"/>
    <property type="evidence" value="ECO:0007669"/>
    <property type="project" value="UniProtKB-EC"/>
</dbReference>
<organism evidence="13 14">
    <name type="scientific">Actinoplanes auranticolor</name>
    <dbReference type="NCBI Taxonomy" id="47988"/>
    <lineage>
        <taxon>Bacteria</taxon>
        <taxon>Bacillati</taxon>
        <taxon>Actinomycetota</taxon>
        <taxon>Actinomycetes</taxon>
        <taxon>Micromonosporales</taxon>
        <taxon>Micromonosporaceae</taxon>
        <taxon>Actinoplanes</taxon>
    </lineage>
</organism>
<dbReference type="AlphaFoldDB" id="A0A919S684"/>
<gene>
    <name evidence="13" type="ORF">Aau02nite_11580</name>
</gene>
<sequence>MTDSTAESDSAIQPRKRVTAEHVGTSNADHAGELRTALVETLRADRKITSPAVEAAFRAVARERFMPDEVALDVAYGVDRSVVTKRDEHGVAISSVSAAYIQARMLEQAELQPGMTVLEIGSGGLNAAYIAEIVGEKGHVVSVDIDPEVTERATRLLDANGYAGRVTVTAVDAAHGVPDEGPFDAIIVTVGAWDIEPSWLNDLADDGVLVLPLIMNGVTRTIGFRRDGDHLVSTSTEVAGFVPMQGAGQHAERVFLLPDPNGNNVKLRFDSDVPADLGNLDGVLATERTDVWSGATIKHQTSFADLHLWFAWYLPGFCLLAVDDGTDLAAERGSWFPFGVVRGSAFAYLAVRPALGGAGVEFGARAYGRDGELAAAALVEQIQAWDRDGRHAEPSFAYWPTGSDHSSISADATVMTKTHGAITISWPAHG</sequence>